<reference evidence="2 3" key="1">
    <citation type="submission" date="2016-10" db="EMBL/GenBank/DDBJ databases">
        <authorList>
            <person name="de Groot N.N."/>
        </authorList>
    </citation>
    <scope>NUCLEOTIDE SEQUENCE [LARGE SCALE GENOMIC DNA]</scope>
    <source>
        <strain evidence="2 3">D31d</strain>
    </source>
</reference>
<dbReference type="SUPFAM" id="SSF56281">
    <property type="entry name" value="Metallo-hydrolase/oxidoreductase"/>
    <property type="match status" value="1"/>
</dbReference>
<dbReference type="OrthoDB" id="9802248at2"/>
<dbReference type="InterPro" id="IPR001279">
    <property type="entry name" value="Metallo-B-lactamas"/>
</dbReference>
<evidence type="ECO:0000259" key="1">
    <source>
        <dbReference type="Pfam" id="PF00753"/>
    </source>
</evidence>
<evidence type="ECO:0000313" key="2">
    <source>
        <dbReference type="EMBL" id="SEA55523.1"/>
    </source>
</evidence>
<gene>
    <name evidence="2" type="ORF">SAMN05216462_1775</name>
</gene>
<dbReference type="Gene3D" id="3.60.15.10">
    <property type="entry name" value="Ribonuclease Z/Hydroxyacylglutathione hydrolase-like"/>
    <property type="match status" value="1"/>
</dbReference>
<dbReference type="Pfam" id="PF00753">
    <property type="entry name" value="Lactamase_B"/>
    <property type="match status" value="1"/>
</dbReference>
<dbReference type="InterPro" id="IPR052159">
    <property type="entry name" value="Competence_DNA_uptake"/>
</dbReference>
<dbReference type="Proteomes" id="UP000182257">
    <property type="component" value="Unassembled WGS sequence"/>
</dbReference>
<sequence>MSKNLYFVDSIYQPIGGGMAVVSLLPTAPNEEKARVEVLQDVNLEMSNYKGRIQEGWYVFCDDNKQFFYGNTTAFARNAFNEYKRLLELTIKRHLTEETREDVSLLNRLKTQQNDIIISYHINVHHGNCSVILLQYGGGYEVWMVDCSLSEKGSGNQFASNLEAAFDEIRKKLGKQPDDKITIRRFFLTHHHADHYAGVEYLVNQGYIDNNTLCFWNIYYHMAGSMYLKTWQALINANVKFIEPIARNSRGAIEFLHPECRLYRSKGTTGVKVKPSRVVGKANNSSTVVKFSLGGKSMVFPGDLERGGFDNMTKKKSCSPKLCGISYYAISHHGSLNGHPDIPCLNPDPNHPRRPMDCISIHNSKAILMGRDGAYPGIYSPVVTSYWGGRNALVKTEDAPHFVELNWGNGNVIMG</sequence>
<proteinExistence type="predicted"/>
<dbReference type="AlphaFoldDB" id="A0A1H4C5F1"/>
<evidence type="ECO:0000313" key="3">
    <source>
        <dbReference type="Proteomes" id="UP000182257"/>
    </source>
</evidence>
<accession>A0A1H4C5F1</accession>
<dbReference type="PANTHER" id="PTHR30619">
    <property type="entry name" value="DNA INTERNALIZATION/COMPETENCE PROTEIN COMEC/REC2"/>
    <property type="match status" value="1"/>
</dbReference>
<organism evidence="2 3">
    <name type="scientific">Xylanibacter ruminicola</name>
    <name type="common">Prevotella ruminicola</name>
    <dbReference type="NCBI Taxonomy" id="839"/>
    <lineage>
        <taxon>Bacteria</taxon>
        <taxon>Pseudomonadati</taxon>
        <taxon>Bacteroidota</taxon>
        <taxon>Bacteroidia</taxon>
        <taxon>Bacteroidales</taxon>
        <taxon>Prevotellaceae</taxon>
        <taxon>Xylanibacter</taxon>
    </lineage>
</organism>
<feature type="domain" description="Metallo-beta-lactamase" evidence="1">
    <location>
        <begin position="129"/>
        <end position="308"/>
    </location>
</feature>
<dbReference type="PANTHER" id="PTHR30619:SF1">
    <property type="entry name" value="RECOMBINATION PROTEIN 2"/>
    <property type="match status" value="1"/>
</dbReference>
<dbReference type="InterPro" id="IPR036866">
    <property type="entry name" value="RibonucZ/Hydroxyglut_hydro"/>
</dbReference>
<name>A0A1H4C5F1_XYLRU</name>
<dbReference type="RefSeq" id="WP_074761136.1">
    <property type="nucleotide sequence ID" value="NZ_FNRF01000003.1"/>
</dbReference>
<dbReference type="EMBL" id="FNRF01000003">
    <property type="protein sequence ID" value="SEA55523.1"/>
    <property type="molecule type" value="Genomic_DNA"/>
</dbReference>
<protein>
    <submittedName>
        <fullName evidence="2">Metallo-beta-lactamase superfamily protein</fullName>
    </submittedName>
</protein>